<evidence type="ECO:0000313" key="1">
    <source>
        <dbReference type="EMBL" id="KAK1149704.1"/>
    </source>
</evidence>
<accession>A0ACC3BGF7</accession>
<reference evidence="1 2" key="1">
    <citation type="journal article" date="2023" name="ACS Omega">
        <title>Identification of the Neoaspergillic Acid Biosynthesis Gene Cluster by Establishing an In Vitro CRISPR-Ribonucleoprotein Genetic System in Aspergillus melleus.</title>
        <authorList>
            <person name="Yuan B."/>
            <person name="Grau M.F."/>
            <person name="Murata R.M."/>
            <person name="Torok T."/>
            <person name="Venkateswaran K."/>
            <person name="Stajich J.E."/>
            <person name="Wang C.C.C."/>
        </authorList>
    </citation>
    <scope>NUCLEOTIDE SEQUENCE [LARGE SCALE GENOMIC DNA]</scope>
    <source>
        <strain evidence="1 2">IMV 1140</strain>
    </source>
</reference>
<proteinExistence type="predicted"/>
<dbReference type="EMBL" id="JAOPJF010000003">
    <property type="protein sequence ID" value="KAK1149704.1"/>
    <property type="molecule type" value="Genomic_DNA"/>
</dbReference>
<sequence length="602" mass="67548">MSHVNQCPPKFCDDVLCLPHIGSEAIQPSDIVPYDPLLGLTLEDAETAIHRVNNNDSHADSETIAFPRSASAHPSDSSGQLNQTRPHGVNAETFYRGSFQDPSPSARDSASMGSSQSFHADPAHGSRAQSAASSRASSYQEKASQRLPNPAVKILNAWLSQHQQDPYPTGQEKHELEEQTGLSKTQIANWFTNARRRKMIGRLPTPSTDQVNNSFLSPLERWKHSPPETEAAATSDIMRALADTPYSSDQSSAQGGVALDGWSSNSSRSSFVFGAPSIEHTPTHASTGNERPSSSTQKTPSADGIKEASKYDWQRHEKALHLPVDRWRCAPVGGIVEADGGNLCVFCRETTSDPEHLETHNYFACRQKPSAKRVFLRKDHLRQHLRLTHDVSYHPSMDDWQELTPRLISRCGFCDANFETWEERVEHIANHFKEGADMNQWKGEWGFEPDVQCLVENAMPPYLIGQERRTMDPWLTSTAVRSIEDEQSIFANEAPNALSRYVGLRQEIHRYLREQMAVGIHPSDQMVQDHARWIAYGNDDPWNQTYADEPAWIEALRREVGLADSVMLDERSPLDIPDTSNDLSLSEIEFPWDTWDPTLYGL</sequence>
<name>A0ACC3BGF7_9EURO</name>
<gene>
    <name evidence="1" type="ORF">N8T08_005257</name>
</gene>
<comment type="caution">
    <text evidence="1">The sequence shown here is derived from an EMBL/GenBank/DDBJ whole genome shotgun (WGS) entry which is preliminary data.</text>
</comment>
<protein>
    <submittedName>
        <fullName evidence="1">Uncharacterized protein</fullName>
    </submittedName>
</protein>
<dbReference type="Proteomes" id="UP001177260">
    <property type="component" value="Unassembled WGS sequence"/>
</dbReference>
<evidence type="ECO:0000313" key="2">
    <source>
        <dbReference type="Proteomes" id="UP001177260"/>
    </source>
</evidence>
<organism evidence="1 2">
    <name type="scientific">Aspergillus melleus</name>
    <dbReference type="NCBI Taxonomy" id="138277"/>
    <lineage>
        <taxon>Eukaryota</taxon>
        <taxon>Fungi</taxon>
        <taxon>Dikarya</taxon>
        <taxon>Ascomycota</taxon>
        <taxon>Pezizomycotina</taxon>
        <taxon>Eurotiomycetes</taxon>
        <taxon>Eurotiomycetidae</taxon>
        <taxon>Eurotiales</taxon>
        <taxon>Aspergillaceae</taxon>
        <taxon>Aspergillus</taxon>
        <taxon>Aspergillus subgen. Circumdati</taxon>
    </lineage>
</organism>
<keyword evidence="2" id="KW-1185">Reference proteome</keyword>